<dbReference type="EMBL" id="LR134327">
    <property type="protein sequence ID" value="VEF42960.1"/>
    <property type="molecule type" value="Genomic_DNA"/>
</dbReference>
<accession>A0A448F8Y4</accession>
<dbReference type="GeneID" id="49635639"/>
<name>A0A448F8Y4_AGGAP</name>
<reference evidence="2 3" key="1">
    <citation type="submission" date="2018-12" db="EMBL/GenBank/DDBJ databases">
        <authorList>
            <consortium name="Pathogen Informatics"/>
        </authorList>
    </citation>
    <scope>NUCLEOTIDE SEQUENCE [LARGE SCALE GENOMIC DNA]</scope>
    <source>
        <strain evidence="2 3">NCTC5906</strain>
    </source>
</reference>
<evidence type="ECO:0000313" key="2">
    <source>
        <dbReference type="EMBL" id="VEF42960.1"/>
    </source>
</evidence>
<sequence length="445" mass="52648">MTDQQLWVGYYQLTYLNQPNTLYFGHLIGFAENRDIFQQRIEDYKTHYQCKLSSQLAPLPATTWFQRHGYEAAVWAAAQQLKEQELRFLLVQQETQQGTQSYLSQESLTISPLQSIFETHSYQPPYLPEALVNHPFFAQLNSQENPKEGLVYPNPDFIPNPDSYRYYTVVDGVKSFILPQLCEREGQTDSLYKGDLKNRMDTNAPYLTQLTVNDEGISGWFTQILFTQAEQEWFGCWDINPAIFIRTKHSFEEVHYHLRKFIHLYKEETEKWYFFRFYDPQVLVAYLHHIEYDPTRLAAFFGFRNGECIIEYFAARIENRFYIFNLKELPPETQPSAVAFDNEMERFLEEYDKRQLLEKLQTEIIPAEFPEQKIAEADIAKYFNQTLELGFKIEGSITNVVKTLCYLSGDLTKLKRYWLELEKEYGNDLTEIELGELLCEKINLR</sequence>
<dbReference type="RefSeq" id="WP_050332916.1">
    <property type="nucleotide sequence ID" value="NZ_AEWB02000020.1"/>
</dbReference>
<proteinExistence type="predicted"/>
<dbReference type="AlphaFoldDB" id="A0A448F8Y4"/>
<dbReference type="Proteomes" id="UP000272690">
    <property type="component" value="Chromosome"/>
</dbReference>
<organism evidence="2 3">
    <name type="scientific">Aggregatibacter aphrophilus ATCC 33389</name>
    <dbReference type="NCBI Taxonomy" id="985008"/>
    <lineage>
        <taxon>Bacteria</taxon>
        <taxon>Pseudomonadati</taxon>
        <taxon>Pseudomonadota</taxon>
        <taxon>Gammaproteobacteria</taxon>
        <taxon>Pasteurellales</taxon>
        <taxon>Pasteurellaceae</taxon>
        <taxon>Aggregatibacter</taxon>
    </lineage>
</organism>
<evidence type="ECO:0000313" key="3">
    <source>
        <dbReference type="Proteomes" id="UP000272690"/>
    </source>
</evidence>
<dbReference type="InterPro" id="IPR025391">
    <property type="entry name" value="DUF4123"/>
</dbReference>
<dbReference type="OrthoDB" id="5671186at2"/>
<feature type="domain" description="DUF4123" evidence="1">
    <location>
        <begin position="166"/>
        <end position="291"/>
    </location>
</feature>
<evidence type="ECO:0000259" key="1">
    <source>
        <dbReference type="Pfam" id="PF13503"/>
    </source>
</evidence>
<protein>
    <recommendedName>
        <fullName evidence="1">DUF4123 domain-containing protein</fullName>
    </recommendedName>
</protein>
<gene>
    <name evidence="2" type="ORF">NCTC5906_01226</name>
</gene>
<dbReference type="Pfam" id="PF13503">
    <property type="entry name" value="DUF4123"/>
    <property type="match status" value="1"/>
</dbReference>